<name>A0A4Z2H0K0_9TELE</name>
<evidence type="ECO:0000313" key="1">
    <source>
        <dbReference type="EMBL" id="TNN58422.1"/>
    </source>
</evidence>
<evidence type="ECO:0000313" key="2">
    <source>
        <dbReference type="Proteomes" id="UP000314294"/>
    </source>
</evidence>
<dbReference type="Proteomes" id="UP000314294">
    <property type="component" value="Unassembled WGS sequence"/>
</dbReference>
<protein>
    <submittedName>
        <fullName evidence="1">Uncharacterized protein</fullName>
    </submittedName>
</protein>
<organism evidence="1 2">
    <name type="scientific">Liparis tanakae</name>
    <name type="common">Tanaka's snailfish</name>
    <dbReference type="NCBI Taxonomy" id="230148"/>
    <lineage>
        <taxon>Eukaryota</taxon>
        <taxon>Metazoa</taxon>
        <taxon>Chordata</taxon>
        <taxon>Craniata</taxon>
        <taxon>Vertebrata</taxon>
        <taxon>Euteleostomi</taxon>
        <taxon>Actinopterygii</taxon>
        <taxon>Neopterygii</taxon>
        <taxon>Teleostei</taxon>
        <taxon>Neoteleostei</taxon>
        <taxon>Acanthomorphata</taxon>
        <taxon>Eupercaria</taxon>
        <taxon>Perciformes</taxon>
        <taxon>Cottioidei</taxon>
        <taxon>Cottales</taxon>
        <taxon>Liparidae</taxon>
        <taxon>Liparis</taxon>
    </lineage>
</organism>
<keyword evidence="2" id="KW-1185">Reference proteome</keyword>
<proteinExistence type="predicted"/>
<gene>
    <name evidence="1" type="ORF">EYF80_031373</name>
</gene>
<reference evidence="1 2" key="1">
    <citation type="submission" date="2019-03" db="EMBL/GenBank/DDBJ databases">
        <title>First draft genome of Liparis tanakae, snailfish: a comprehensive survey of snailfish specific genes.</title>
        <authorList>
            <person name="Kim W."/>
            <person name="Song I."/>
            <person name="Jeong J.-H."/>
            <person name="Kim D."/>
            <person name="Kim S."/>
            <person name="Ryu S."/>
            <person name="Song J.Y."/>
            <person name="Lee S.K."/>
        </authorList>
    </citation>
    <scope>NUCLEOTIDE SEQUENCE [LARGE SCALE GENOMIC DNA]</scope>
    <source>
        <tissue evidence="1">Muscle</tissue>
    </source>
</reference>
<dbReference type="AlphaFoldDB" id="A0A4Z2H0K0"/>
<comment type="caution">
    <text evidence="1">The sequence shown here is derived from an EMBL/GenBank/DDBJ whole genome shotgun (WGS) entry which is preliminary data.</text>
</comment>
<sequence length="73" mass="7999">MNQTHLCHSSFTPGQMEFRLLLPVGRPLNDGNAAEAAGWRDYKVTAPLSTAYGVQAVNSTPLSFSHRARERGL</sequence>
<accession>A0A4Z2H0K0</accession>
<dbReference type="EMBL" id="SRLO01000379">
    <property type="protein sequence ID" value="TNN58422.1"/>
    <property type="molecule type" value="Genomic_DNA"/>
</dbReference>